<dbReference type="PANTHER" id="PTHR13800">
    <property type="entry name" value="TRANSIENT RECEPTOR POTENTIAL CATION CHANNEL, SUBFAMILY M, MEMBER 6"/>
    <property type="match status" value="1"/>
</dbReference>
<dbReference type="Ensembl" id="ENSPMET00000020298.1">
    <property type="protein sequence ID" value="ENSPMEP00000029330.1"/>
    <property type="gene ID" value="ENSPMEG00000015000.1"/>
</dbReference>
<proteinExistence type="predicted"/>
<evidence type="ECO:0000313" key="3">
    <source>
        <dbReference type="Proteomes" id="UP000261480"/>
    </source>
</evidence>
<dbReference type="GO" id="GO:0099604">
    <property type="term" value="F:ligand-gated calcium channel activity"/>
    <property type="evidence" value="ECO:0007669"/>
    <property type="project" value="TreeGrafter"/>
</dbReference>
<dbReference type="InterPro" id="IPR041491">
    <property type="entry name" value="TRPM_SLOG"/>
</dbReference>
<dbReference type="PANTHER" id="PTHR13800:SF2">
    <property type="entry name" value="TRANSIENT RECEPTOR POTENTIAL CATION CHANNEL SUBFAMILY M MEMBER 2"/>
    <property type="match status" value="1"/>
</dbReference>
<reference evidence="2" key="1">
    <citation type="submission" date="2025-08" db="UniProtKB">
        <authorList>
            <consortium name="Ensembl"/>
        </authorList>
    </citation>
    <scope>IDENTIFICATION</scope>
</reference>
<organism evidence="2 3">
    <name type="scientific">Poecilia mexicana</name>
    <dbReference type="NCBI Taxonomy" id="48701"/>
    <lineage>
        <taxon>Eukaryota</taxon>
        <taxon>Metazoa</taxon>
        <taxon>Chordata</taxon>
        <taxon>Craniata</taxon>
        <taxon>Vertebrata</taxon>
        <taxon>Euteleostomi</taxon>
        <taxon>Actinopterygii</taxon>
        <taxon>Neopterygii</taxon>
        <taxon>Teleostei</taxon>
        <taxon>Neoteleostei</taxon>
        <taxon>Acanthomorphata</taxon>
        <taxon>Ovalentaria</taxon>
        <taxon>Atherinomorphae</taxon>
        <taxon>Cyprinodontiformes</taxon>
        <taxon>Poeciliidae</taxon>
        <taxon>Poeciliinae</taxon>
        <taxon>Poecilia</taxon>
    </lineage>
</organism>
<dbReference type="GO" id="GO:0005886">
    <property type="term" value="C:plasma membrane"/>
    <property type="evidence" value="ECO:0007669"/>
    <property type="project" value="TreeGrafter"/>
</dbReference>
<evidence type="ECO:0000313" key="2">
    <source>
        <dbReference type="Ensembl" id="ENSPMEP00000029330.1"/>
    </source>
</evidence>
<keyword evidence="3" id="KW-1185">Reference proteome</keyword>
<reference evidence="2" key="2">
    <citation type="submission" date="2025-09" db="UniProtKB">
        <authorList>
            <consortium name="Ensembl"/>
        </authorList>
    </citation>
    <scope>IDENTIFICATION</scope>
</reference>
<sequence>PLSFFPAKDKEEVCLCGNSKTKHTDKAIKAGESTRETWNKEKHVCNAPTDAFGDINFRSFWQKESKYARVSVDTSPKLLYELLTEQWKLDPPKLVISVTGGAKKFFLKSHLKKVFYRGIIKIAQTTGAWIITGGTNVGVMRHVGLAMSDCALSNTTQQKIVAIGVAPWGVIHNRAALVHDKGCFPANYVIDTQGQRDLTYLDNNHTHFLLVDDGTNGHYGVEIPLRAKLEQYISDMEINGIKIPVVCVVLDGGLGTLRVICHAIRNNTPCVILEGSGRMADVIAYVFEQRESMTISNDLIQQQMEKFFNKDFKNFTRQDIEECEKMVSEVMMFQSMTSSDTLWSLSPDFADAILLACCLQVKFARVIKFAPPFVQKLGVQLNACLKVVQTSLFKGGF</sequence>
<name>A0A3B3YQL8_9TELE</name>
<dbReference type="Proteomes" id="UP000261480">
    <property type="component" value="Unplaced"/>
</dbReference>
<accession>A0A3B3YQL8</accession>
<evidence type="ECO:0000259" key="1">
    <source>
        <dbReference type="Pfam" id="PF18139"/>
    </source>
</evidence>
<dbReference type="AlphaFoldDB" id="A0A3B3YQL8"/>
<feature type="domain" description="TRPM SLOG" evidence="1">
    <location>
        <begin position="66"/>
        <end position="322"/>
    </location>
</feature>
<dbReference type="STRING" id="48701.ENSPMEP00000029330"/>
<protein>
    <recommendedName>
        <fullName evidence="1">TRPM SLOG domain-containing protein</fullName>
    </recommendedName>
</protein>
<dbReference type="Pfam" id="PF18139">
    <property type="entry name" value="LSDAT_euk"/>
    <property type="match status" value="1"/>
</dbReference>
<dbReference type="InterPro" id="IPR050927">
    <property type="entry name" value="TRPM"/>
</dbReference>